<protein>
    <submittedName>
        <fullName evidence="4">NAD(P)-binding protein</fullName>
    </submittedName>
</protein>
<name>A0A6G1J1J3_9PLEO</name>
<gene>
    <name evidence="4" type="ORF">K458DRAFT_417969</name>
</gene>
<evidence type="ECO:0000256" key="1">
    <source>
        <dbReference type="ARBA" id="ARBA00006328"/>
    </source>
</evidence>
<dbReference type="Gene3D" id="3.90.25.10">
    <property type="entry name" value="UDP-galactose 4-epimerase, domain 1"/>
    <property type="match status" value="1"/>
</dbReference>
<feature type="domain" description="NmrA-like" evidence="3">
    <location>
        <begin position="1"/>
        <end position="279"/>
    </location>
</feature>
<dbReference type="AlphaFoldDB" id="A0A6G1J1J3"/>
<dbReference type="Pfam" id="PF05368">
    <property type="entry name" value="NmrA"/>
    <property type="match status" value="1"/>
</dbReference>
<reference evidence="4" key="1">
    <citation type="journal article" date="2020" name="Stud. Mycol.">
        <title>101 Dothideomycetes genomes: a test case for predicting lifestyles and emergence of pathogens.</title>
        <authorList>
            <person name="Haridas S."/>
            <person name="Albert R."/>
            <person name="Binder M."/>
            <person name="Bloem J."/>
            <person name="Labutti K."/>
            <person name="Salamov A."/>
            <person name="Andreopoulos B."/>
            <person name="Baker S."/>
            <person name="Barry K."/>
            <person name="Bills G."/>
            <person name="Bluhm B."/>
            <person name="Cannon C."/>
            <person name="Castanera R."/>
            <person name="Culley D."/>
            <person name="Daum C."/>
            <person name="Ezra D."/>
            <person name="Gonzalez J."/>
            <person name="Henrissat B."/>
            <person name="Kuo A."/>
            <person name="Liang C."/>
            <person name="Lipzen A."/>
            <person name="Lutzoni F."/>
            <person name="Magnuson J."/>
            <person name="Mondo S."/>
            <person name="Nolan M."/>
            <person name="Ohm R."/>
            <person name="Pangilinan J."/>
            <person name="Park H.-J."/>
            <person name="Ramirez L."/>
            <person name="Alfaro M."/>
            <person name="Sun H."/>
            <person name="Tritt A."/>
            <person name="Yoshinaga Y."/>
            <person name="Zwiers L.-H."/>
            <person name="Turgeon B."/>
            <person name="Goodwin S."/>
            <person name="Spatafora J."/>
            <person name="Crous P."/>
            <person name="Grigoriev I."/>
        </authorList>
    </citation>
    <scope>NUCLEOTIDE SEQUENCE</scope>
    <source>
        <strain evidence="4">CBS 122367</strain>
    </source>
</reference>
<accession>A0A6G1J1J3</accession>
<keyword evidence="5" id="KW-1185">Reference proteome</keyword>
<dbReference type="PANTHER" id="PTHR42748">
    <property type="entry name" value="NITROGEN METABOLITE REPRESSION PROTEIN NMRA FAMILY MEMBER"/>
    <property type="match status" value="1"/>
</dbReference>
<keyword evidence="2" id="KW-0521">NADP</keyword>
<evidence type="ECO:0000313" key="5">
    <source>
        <dbReference type="Proteomes" id="UP000799291"/>
    </source>
</evidence>
<evidence type="ECO:0000259" key="3">
    <source>
        <dbReference type="Pfam" id="PF05368"/>
    </source>
</evidence>
<sequence length="300" mass="32300">MSKTIIVTGATGKQGGSVVQALRDSDFEILAVTRNANSPAAIKLANLSANIKPLQGDLADASAIFERAKMLTSNPIWGVYSVQAKPVGDPTVEATQGKNLIDAAIAAGVQFFVYSSVDRGGAKSSSDPTPVVHWANKHRIEKYLEDKAAGTQMRYTVLRPTGFMENISNDFAGKATATSWQLALKDKPMQLIATKDIGWFAANAFKHPEDNAGRYLSLAGASLTFDEANAIFKKRIGTDMPTTFGVVASLGMCLVKEVGAIFKWLKQNGNGADVDECRRMNPSLTDFGAWLESDSAFRKE</sequence>
<comment type="similarity">
    <text evidence="1">Belongs to the NmrA-type oxidoreductase family.</text>
</comment>
<evidence type="ECO:0000313" key="4">
    <source>
        <dbReference type="EMBL" id="KAF2684382.1"/>
    </source>
</evidence>
<dbReference type="InterPro" id="IPR036291">
    <property type="entry name" value="NAD(P)-bd_dom_sf"/>
</dbReference>
<dbReference type="Gene3D" id="3.40.50.720">
    <property type="entry name" value="NAD(P)-binding Rossmann-like Domain"/>
    <property type="match status" value="1"/>
</dbReference>
<dbReference type="SUPFAM" id="SSF51735">
    <property type="entry name" value="NAD(P)-binding Rossmann-fold domains"/>
    <property type="match status" value="1"/>
</dbReference>
<dbReference type="InterPro" id="IPR008030">
    <property type="entry name" value="NmrA-like"/>
</dbReference>
<dbReference type="GO" id="GO:0005634">
    <property type="term" value="C:nucleus"/>
    <property type="evidence" value="ECO:0007669"/>
    <property type="project" value="TreeGrafter"/>
</dbReference>
<proteinExistence type="inferred from homology"/>
<organism evidence="4 5">
    <name type="scientific">Lentithecium fluviatile CBS 122367</name>
    <dbReference type="NCBI Taxonomy" id="1168545"/>
    <lineage>
        <taxon>Eukaryota</taxon>
        <taxon>Fungi</taxon>
        <taxon>Dikarya</taxon>
        <taxon>Ascomycota</taxon>
        <taxon>Pezizomycotina</taxon>
        <taxon>Dothideomycetes</taxon>
        <taxon>Pleosporomycetidae</taxon>
        <taxon>Pleosporales</taxon>
        <taxon>Massarineae</taxon>
        <taxon>Lentitheciaceae</taxon>
        <taxon>Lentithecium</taxon>
    </lineage>
</organism>
<dbReference type="OrthoDB" id="9997102at2759"/>
<dbReference type="PANTHER" id="PTHR42748:SF7">
    <property type="entry name" value="NMRA LIKE REDOX SENSOR 1-RELATED"/>
    <property type="match status" value="1"/>
</dbReference>
<dbReference type="EMBL" id="MU005581">
    <property type="protein sequence ID" value="KAF2684382.1"/>
    <property type="molecule type" value="Genomic_DNA"/>
</dbReference>
<dbReference type="Proteomes" id="UP000799291">
    <property type="component" value="Unassembled WGS sequence"/>
</dbReference>
<dbReference type="InterPro" id="IPR051164">
    <property type="entry name" value="NmrA-like_oxidored"/>
</dbReference>
<evidence type="ECO:0000256" key="2">
    <source>
        <dbReference type="ARBA" id="ARBA00022857"/>
    </source>
</evidence>